<organism evidence="1 2">
    <name type="scientific">Adineta steineri</name>
    <dbReference type="NCBI Taxonomy" id="433720"/>
    <lineage>
        <taxon>Eukaryota</taxon>
        <taxon>Metazoa</taxon>
        <taxon>Spiralia</taxon>
        <taxon>Gnathifera</taxon>
        <taxon>Rotifera</taxon>
        <taxon>Eurotatoria</taxon>
        <taxon>Bdelloidea</taxon>
        <taxon>Adinetida</taxon>
        <taxon>Adinetidae</taxon>
        <taxon>Adineta</taxon>
    </lineage>
</organism>
<reference evidence="1" key="1">
    <citation type="submission" date="2021-02" db="EMBL/GenBank/DDBJ databases">
        <authorList>
            <person name="Nowell W R."/>
        </authorList>
    </citation>
    <scope>NUCLEOTIDE SEQUENCE</scope>
</reference>
<dbReference type="Proteomes" id="UP000663891">
    <property type="component" value="Unassembled WGS sequence"/>
</dbReference>
<evidence type="ECO:0000313" key="2">
    <source>
        <dbReference type="Proteomes" id="UP000663891"/>
    </source>
</evidence>
<dbReference type="SUPFAM" id="SSF56112">
    <property type="entry name" value="Protein kinase-like (PK-like)"/>
    <property type="match status" value="1"/>
</dbReference>
<protein>
    <submittedName>
        <fullName evidence="1">Uncharacterized protein</fullName>
    </submittedName>
</protein>
<gene>
    <name evidence="1" type="ORF">VCS650_LOCUS1406</name>
</gene>
<dbReference type="InterPro" id="IPR011009">
    <property type="entry name" value="Kinase-like_dom_sf"/>
</dbReference>
<dbReference type="AlphaFoldDB" id="A0A813PEC5"/>
<dbReference type="EMBL" id="CAJNON010000006">
    <property type="protein sequence ID" value="CAF0753794.1"/>
    <property type="molecule type" value="Genomic_DNA"/>
</dbReference>
<comment type="caution">
    <text evidence="1">The sequence shown here is derived from an EMBL/GenBank/DDBJ whole genome shotgun (WGS) entry which is preliminary data.</text>
</comment>
<evidence type="ECO:0000313" key="1">
    <source>
        <dbReference type="EMBL" id="CAF0753794.1"/>
    </source>
</evidence>
<accession>A0A813PEC5</accession>
<name>A0A813PEC5_9BILA</name>
<dbReference type="Gene3D" id="1.10.510.10">
    <property type="entry name" value="Transferase(Phosphotransferase) domain 1"/>
    <property type="match status" value="1"/>
</dbReference>
<proteinExistence type="predicted"/>
<sequence length="79" mass="8826">MCIYSNSVISLEQDRSKPDETEDQHETYDFIQLCLTPDVNERPLFKALLDHPYPHKLTMTASSSDSVILGGGRGDGGKR</sequence>